<dbReference type="PANTHER" id="PTHR20883:SF46">
    <property type="entry name" value="PHYTANOYL-COA HYDROXYLASE"/>
    <property type="match status" value="1"/>
</dbReference>
<keyword evidence="1" id="KW-0223">Dioxygenase</keyword>
<name>A0A1I1TZ80_9BACL</name>
<gene>
    <name evidence="1" type="ORF">SAMN05216378_0777</name>
</gene>
<dbReference type="InterPro" id="IPR008775">
    <property type="entry name" value="Phytyl_CoA_dOase-like"/>
</dbReference>
<dbReference type="GO" id="GO:0005506">
    <property type="term" value="F:iron ion binding"/>
    <property type="evidence" value="ECO:0007669"/>
    <property type="project" value="UniProtKB-ARBA"/>
</dbReference>
<dbReference type="GO" id="GO:0016706">
    <property type="term" value="F:2-oxoglutarate-dependent dioxygenase activity"/>
    <property type="evidence" value="ECO:0007669"/>
    <property type="project" value="UniProtKB-ARBA"/>
</dbReference>
<reference evidence="2" key="1">
    <citation type="submission" date="2016-10" db="EMBL/GenBank/DDBJ databases">
        <authorList>
            <person name="Varghese N."/>
            <person name="Submissions S."/>
        </authorList>
    </citation>
    <scope>NUCLEOTIDE SEQUENCE [LARGE SCALE GENOMIC DNA]</scope>
    <source>
        <strain evidence="2">CGMCC 1.10784</strain>
    </source>
</reference>
<dbReference type="EMBL" id="FOMT01000001">
    <property type="protein sequence ID" value="SFD63902.1"/>
    <property type="molecule type" value="Genomic_DNA"/>
</dbReference>
<dbReference type="OrthoDB" id="9796766at2"/>
<dbReference type="SUPFAM" id="SSF51197">
    <property type="entry name" value="Clavaminate synthase-like"/>
    <property type="match status" value="1"/>
</dbReference>
<dbReference type="Proteomes" id="UP000198855">
    <property type="component" value="Unassembled WGS sequence"/>
</dbReference>
<accession>A0A1I1TZ80</accession>
<dbReference type="AlphaFoldDB" id="A0A1I1TZ80"/>
<evidence type="ECO:0000313" key="1">
    <source>
        <dbReference type="EMBL" id="SFD63902.1"/>
    </source>
</evidence>
<evidence type="ECO:0000313" key="2">
    <source>
        <dbReference type="Proteomes" id="UP000198855"/>
    </source>
</evidence>
<dbReference type="RefSeq" id="WP_091181202.1">
    <property type="nucleotide sequence ID" value="NZ_FOMT01000001.1"/>
</dbReference>
<dbReference type="STRING" id="1045775.SAMN05216378_0777"/>
<dbReference type="Pfam" id="PF05721">
    <property type="entry name" value="PhyH"/>
    <property type="match status" value="1"/>
</dbReference>
<dbReference type="PANTHER" id="PTHR20883">
    <property type="entry name" value="PHYTANOYL-COA DIOXYGENASE DOMAIN CONTAINING 1"/>
    <property type="match status" value="1"/>
</dbReference>
<sequence>MSTRAFNEAPEADASLQQVITDEQAQFFLDNGYLVIRNVVRKEELRRLQEQTLQIVEKGLAGQPEDSDYLYRIRTNGEKVYWRTEYIIDKCEANKVLLGHPFILQTVEKLQGANFIPTWDSLVVKAPNNAASVPWHRDAAVPVGCQDPRPIFNVDFYLDDADERSCLWVIPGSHSWPASEAQERCSRPGFEMGDAVPVPMKAGDVILHNIQLLHGSPEGEGNAMRRTVYYEFRAGEIEAQHGPHTMAYLPLKQRILQDCISRRQQCDYIEGEKAFVYKPTGALPVSGNEAPESYRVLHEKYWRE</sequence>
<protein>
    <submittedName>
        <fullName evidence="1">Ectoine hydroxylase-related dioxygenase, phytanoyl-CoA dioxygenase (PhyH) family</fullName>
    </submittedName>
</protein>
<keyword evidence="1" id="KW-0560">Oxidoreductase</keyword>
<keyword evidence="2" id="KW-1185">Reference proteome</keyword>
<organism evidence="1 2">
    <name type="scientific">Paenibacillus catalpae</name>
    <dbReference type="NCBI Taxonomy" id="1045775"/>
    <lineage>
        <taxon>Bacteria</taxon>
        <taxon>Bacillati</taxon>
        <taxon>Bacillota</taxon>
        <taxon>Bacilli</taxon>
        <taxon>Bacillales</taxon>
        <taxon>Paenibacillaceae</taxon>
        <taxon>Paenibacillus</taxon>
    </lineage>
</organism>
<dbReference type="Gene3D" id="2.60.120.620">
    <property type="entry name" value="q2cbj1_9rhob like domain"/>
    <property type="match status" value="1"/>
</dbReference>
<proteinExistence type="predicted"/>